<reference evidence="3 4" key="1">
    <citation type="journal article" date="2021" name="Elife">
        <title>Chloroplast acquisition without the gene transfer in kleptoplastic sea slugs, Plakobranchus ocellatus.</title>
        <authorList>
            <person name="Maeda T."/>
            <person name="Takahashi S."/>
            <person name="Yoshida T."/>
            <person name="Shimamura S."/>
            <person name="Takaki Y."/>
            <person name="Nagai Y."/>
            <person name="Toyoda A."/>
            <person name="Suzuki Y."/>
            <person name="Arimoto A."/>
            <person name="Ishii H."/>
            <person name="Satoh N."/>
            <person name="Nishiyama T."/>
            <person name="Hasebe M."/>
            <person name="Maruyama T."/>
            <person name="Minagawa J."/>
            <person name="Obokata J."/>
            <person name="Shigenobu S."/>
        </authorList>
    </citation>
    <scope>NUCLEOTIDE SEQUENCE [LARGE SCALE GENOMIC DNA]</scope>
</reference>
<name>A0AAV4IF16_9GAST</name>
<dbReference type="Proteomes" id="UP000762676">
    <property type="component" value="Unassembled WGS sequence"/>
</dbReference>
<keyword evidence="1" id="KW-0175">Coiled coil</keyword>
<organism evidence="3 4">
    <name type="scientific">Elysia marginata</name>
    <dbReference type="NCBI Taxonomy" id="1093978"/>
    <lineage>
        <taxon>Eukaryota</taxon>
        <taxon>Metazoa</taxon>
        <taxon>Spiralia</taxon>
        <taxon>Lophotrochozoa</taxon>
        <taxon>Mollusca</taxon>
        <taxon>Gastropoda</taxon>
        <taxon>Heterobranchia</taxon>
        <taxon>Euthyneura</taxon>
        <taxon>Panpulmonata</taxon>
        <taxon>Sacoglossa</taxon>
        <taxon>Placobranchoidea</taxon>
        <taxon>Plakobranchidae</taxon>
        <taxon>Elysia</taxon>
    </lineage>
</organism>
<feature type="signal peptide" evidence="2">
    <location>
        <begin position="1"/>
        <end position="33"/>
    </location>
</feature>
<dbReference type="AlphaFoldDB" id="A0AAV4IF16"/>
<accession>A0AAV4IF16</accession>
<gene>
    <name evidence="3" type="ORF">ElyMa_001283800</name>
</gene>
<evidence type="ECO:0000256" key="2">
    <source>
        <dbReference type="SAM" id="SignalP"/>
    </source>
</evidence>
<keyword evidence="4" id="KW-1185">Reference proteome</keyword>
<comment type="caution">
    <text evidence="3">The sequence shown here is derived from an EMBL/GenBank/DDBJ whole genome shotgun (WGS) entry which is preliminary data.</text>
</comment>
<evidence type="ECO:0008006" key="5">
    <source>
        <dbReference type="Google" id="ProtNLM"/>
    </source>
</evidence>
<dbReference type="EMBL" id="BMAT01002539">
    <property type="protein sequence ID" value="GFS08823.1"/>
    <property type="molecule type" value="Genomic_DNA"/>
</dbReference>
<evidence type="ECO:0000313" key="3">
    <source>
        <dbReference type="EMBL" id="GFS08823.1"/>
    </source>
</evidence>
<sequence length="519" mass="59432">MQGKGRRPGLPTLSLTHNLLLKLYFLMLEGGQSYKELKSWLVKLIPNTECVTESRIIHQVNSILKRCSSCTVEEAEQFLAEEYDFHSLQPPLSTLGLNRLHLLGTQPYEHQKLSNTTLTNEVVVALEHFRSKEALQPIFVRKWIETLRSSPNPTLTDKQLRSKVEKAIQQYKKLLRSKSKNPEMLKDFLQCPFFMSTSDTVSDSLKSSNNANVSNQENTPCAECISLKENLAEKEICIKDLKNENKTFCRINEDLNEEMHAKEELIIDLNLDRQKKEALELEVKELKQRLKQSQKDRNLLLDELEEMKKTKLYKKNQSVKKKLLEVSEKNDQLLKQAESGQENHEMLSKKINSLKRKVKSEQSIKSKYKKKFQEQRTINSDLNSMLETDDVTLRTSGSSHRYNDNVRQTYYALQGEANVAATNCSKVIEIVANHLFNTEFNESLPSASTALNFSNEANIIAKQQVATEILANNHFTFACDATSRQKAHYLEQHIVLSNGKTLSLGFSEIASDDSETLLE</sequence>
<evidence type="ECO:0000313" key="4">
    <source>
        <dbReference type="Proteomes" id="UP000762676"/>
    </source>
</evidence>
<feature type="non-terminal residue" evidence="3">
    <location>
        <position position="519"/>
    </location>
</feature>
<proteinExistence type="predicted"/>
<feature type="coiled-coil region" evidence="1">
    <location>
        <begin position="224"/>
        <end position="371"/>
    </location>
</feature>
<protein>
    <recommendedName>
        <fullName evidence="5">CARD domain-containing protein</fullName>
    </recommendedName>
</protein>
<keyword evidence="2" id="KW-0732">Signal</keyword>
<evidence type="ECO:0000256" key="1">
    <source>
        <dbReference type="SAM" id="Coils"/>
    </source>
</evidence>
<feature type="chain" id="PRO_5043999856" description="CARD domain-containing protein" evidence="2">
    <location>
        <begin position="34"/>
        <end position="519"/>
    </location>
</feature>